<organism evidence="1 2">
    <name type="scientific">Centaurea solstitialis</name>
    <name type="common">yellow star-thistle</name>
    <dbReference type="NCBI Taxonomy" id="347529"/>
    <lineage>
        <taxon>Eukaryota</taxon>
        <taxon>Viridiplantae</taxon>
        <taxon>Streptophyta</taxon>
        <taxon>Embryophyta</taxon>
        <taxon>Tracheophyta</taxon>
        <taxon>Spermatophyta</taxon>
        <taxon>Magnoliopsida</taxon>
        <taxon>eudicotyledons</taxon>
        <taxon>Gunneridae</taxon>
        <taxon>Pentapetalae</taxon>
        <taxon>asterids</taxon>
        <taxon>campanulids</taxon>
        <taxon>Asterales</taxon>
        <taxon>Asteraceae</taxon>
        <taxon>Carduoideae</taxon>
        <taxon>Cardueae</taxon>
        <taxon>Centaureinae</taxon>
        <taxon>Centaurea</taxon>
    </lineage>
</organism>
<evidence type="ECO:0000313" key="1">
    <source>
        <dbReference type="EMBL" id="KAJ9544521.1"/>
    </source>
</evidence>
<gene>
    <name evidence="1" type="ORF">OSB04_024228</name>
</gene>
<dbReference type="CDD" id="cd09272">
    <property type="entry name" value="RNase_HI_RT_Ty1"/>
    <property type="match status" value="1"/>
</dbReference>
<sequence>MKTQLADYGYTMHRIPIYCDSSSAIQIAANPVQHSRTKHINIRYHFIKDHIEKGNVELFFVESEHQIADLIEERLLSTSVQDPMINFTTSDHLCQNSCKIQPRKQTSQGHPNMR</sequence>
<dbReference type="AlphaFoldDB" id="A0AA38WDN6"/>
<reference evidence="1" key="1">
    <citation type="submission" date="2023-03" db="EMBL/GenBank/DDBJ databases">
        <title>Chromosome-scale reference genome and RAD-based genetic map of yellow starthistle (Centaurea solstitialis) reveal putative structural variation and QTLs associated with invader traits.</title>
        <authorList>
            <person name="Reatini B."/>
            <person name="Cang F.A."/>
            <person name="Jiang Q."/>
            <person name="Mckibben M.T.W."/>
            <person name="Barker M.S."/>
            <person name="Rieseberg L.H."/>
            <person name="Dlugosch K.M."/>
        </authorList>
    </citation>
    <scope>NUCLEOTIDE SEQUENCE</scope>
    <source>
        <strain evidence="1">CAN-66</strain>
        <tissue evidence="1">Leaf</tissue>
    </source>
</reference>
<name>A0AA38WDN6_9ASTR</name>
<dbReference type="EMBL" id="JARYMX010000006">
    <property type="protein sequence ID" value="KAJ9544521.1"/>
    <property type="molecule type" value="Genomic_DNA"/>
</dbReference>
<accession>A0AA38WDN6</accession>
<keyword evidence="2" id="KW-1185">Reference proteome</keyword>
<protein>
    <submittedName>
        <fullName evidence="1">Uncharacterized protein</fullName>
    </submittedName>
</protein>
<comment type="caution">
    <text evidence="1">The sequence shown here is derived from an EMBL/GenBank/DDBJ whole genome shotgun (WGS) entry which is preliminary data.</text>
</comment>
<evidence type="ECO:0000313" key="2">
    <source>
        <dbReference type="Proteomes" id="UP001172457"/>
    </source>
</evidence>
<dbReference type="Proteomes" id="UP001172457">
    <property type="component" value="Chromosome 6"/>
</dbReference>
<proteinExistence type="predicted"/>